<dbReference type="InterPro" id="IPR035105">
    <property type="entry name" value="Deoxycytidylate_deaminase_dom"/>
</dbReference>
<accession>A0A813SSP6</accession>
<dbReference type="PANTHER" id="PTHR11086">
    <property type="entry name" value="DEOXYCYTIDYLATE DEAMINASE-RELATED"/>
    <property type="match status" value="1"/>
</dbReference>
<dbReference type="InterPro" id="IPR002125">
    <property type="entry name" value="CMP_dCMP_dom"/>
</dbReference>
<dbReference type="GO" id="GO:0005737">
    <property type="term" value="C:cytoplasm"/>
    <property type="evidence" value="ECO:0007669"/>
    <property type="project" value="TreeGrafter"/>
</dbReference>
<evidence type="ECO:0000256" key="2">
    <source>
        <dbReference type="ARBA" id="ARBA00006576"/>
    </source>
</evidence>
<comment type="caution">
    <text evidence="10">The sequence shown here is derived from an EMBL/GenBank/DDBJ whole genome shotgun (WGS) entry which is preliminary data.</text>
</comment>
<dbReference type="Proteomes" id="UP000663881">
    <property type="component" value="Unassembled WGS sequence"/>
</dbReference>
<gene>
    <name evidence="11" type="ORF">OKA104_LOCUS6404</name>
    <name evidence="10" type="ORF">VCS650_LOCUS4055</name>
</gene>
<dbReference type="Gene3D" id="3.40.140.10">
    <property type="entry name" value="Cytidine Deaminase, domain 2"/>
    <property type="match status" value="1"/>
</dbReference>
<dbReference type="Proteomes" id="UP000663891">
    <property type="component" value="Unassembled WGS sequence"/>
</dbReference>
<dbReference type="EMBL" id="CAJNON010000022">
    <property type="protein sequence ID" value="CAF0801763.1"/>
    <property type="molecule type" value="Genomic_DNA"/>
</dbReference>
<dbReference type="GO" id="GO:0009165">
    <property type="term" value="P:nucleotide biosynthetic process"/>
    <property type="evidence" value="ECO:0007669"/>
    <property type="project" value="UniProtKB-KW"/>
</dbReference>
<dbReference type="PANTHER" id="PTHR11086:SF18">
    <property type="entry name" value="DEOXYCYTIDYLATE DEAMINASE"/>
    <property type="match status" value="1"/>
</dbReference>
<dbReference type="PROSITE" id="PS51747">
    <property type="entry name" value="CYT_DCMP_DEAMINASES_2"/>
    <property type="match status" value="1"/>
</dbReference>
<comment type="similarity">
    <text evidence="2">Belongs to the cytidine and deoxycytidylate deaminase family.</text>
</comment>
<dbReference type="OrthoDB" id="6710946at2759"/>
<name>A0A813SSP6_9BILA</name>
<protein>
    <recommendedName>
        <fullName evidence="8">dCMP deaminase</fullName>
        <ecNumber evidence="7">3.5.4.12</ecNumber>
    </recommendedName>
    <alternativeName>
        <fullName evidence="8">dCMP deaminase</fullName>
    </alternativeName>
</protein>
<evidence type="ECO:0000256" key="1">
    <source>
        <dbReference type="ARBA" id="ARBA00001947"/>
    </source>
</evidence>
<feature type="domain" description="CMP/dCMP-type deaminase" evidence="9">
    <location>
        <begin position="23"/>
        <end position="148"/>
    </location>
</feature>
<dbReference type="PROSITE" id="PS00903">
    <property type="entry name" value="CYT_DCMP_DEAMINASES_1"/>
    <property type="match status" value="1"/>
</dbReference>
<dbReference type="GO" id="GO:0008270">
    <property type="term" value="F:zinc ion binding"/>
    <property type="evidence" value="ECO:0007669"/>
    <property type="project" value="InterPro"/>
</dbReference>
<evidence type="ECO:0000256" key="3">
    <source>
        <dbReference type="ARBA" id="ARBA00022723"/>
    </source>
</evidence>
<dbReference type="Pfam" id="PF00383">
    <property type="entry name" value="dCMP_cyt_deam_1"/>
    <property type="match status" value="1"/>
</dbReference>
<dbReference type="GO" id="GO:0004132">
    <property type="term" value="F:dCMP deaminase activity"/>
    <property type="evidence" value="ECO:0007669"/>
    <property type="project" value="UniProtKB-EC"/>
</dbReference>
<dbReference type="CDD" id="cd01286">
    <property type="entry name" value="deoxycytidylate_deaminase"/>
    <property type="match status" value="1"/>
</dbReference>
<evidence type="ECO:0000256" key="6">
    <source>
        <dbReference type="ARBA" id="ARBA00022833"/>
    </source>
</evidence>
<dbReference type="SUPFAM" id="SSF53927">
    <property type="entry name" value="Cytidine deaminase-like"/>
    <property type="match status" value="1"/>
</dbReference>
<evidence type="ECO:0000313" key="12">
    <source>
        <dbReference type="Proteomes" id="UP000663891"/>
    </source>
</evidence>
<dbReference type="InterPro" id="IPR016193">
    <property type="entry name" value="Cytidine_deaminase-like"/>
</dbReference>
<dbReference type="InterPro" id="IPR015517">
    <property type="entry name" value="dCMP_deaminase-rel"/>
</dbReference>
<evidence type="ECO:0000313" key="11">
    <source>
        <dbReference type="EMBL" id="CAF3596782.1"/>
    </source>
</evidence>
<dbReference type="EC" id="3.5.4.12" evidence="7"/>
<keyword evidence="3" id="KW-0479">Metal-binding</keyword>
<keyword evidence="4" id="KW-0545">Nucleotide biosynthesis</keyword>
<sequence>MNGHTDDRSLPKGKPFDEYQPPNWDELFMLKVYLTGEITQKSKDPRTKIGAVLVRDRRDLTSGFNGIPEGVKDLPSRFERPIKYSYFEHAERNAIFTAARHGIRTEGATLYVQEMPCVDCARAIIQSGIKKIYVHEQFYKLSSSIRRAQWHGHDEITMQMFDEAKVELVMLDLPNLRVDAYLDGLVYHFGC</sequence>
<comment type="cofactor">
    <cofactor evidence="1">
        <name>Zn(2+)</name>
        <dbReference type="ChEBI" id="CHEBI:29105"/>
    </cofactor>
</comment>
<evidence type="ECO:0000256" key="5">
    <source>
        <dbReference type="ARBA" id="ARBA00022801"/>
    </source>
</evidence>
<proteinExistence type="inferred from homology"/>
<keyword evidence="6" id="KW-0862">Zinc</keyword>
<organism evidence="10 12">
    <name type="scientific">Adineta steineri</name>
    <dbReference type="NCBI Taxonomy" id="433720"/>
    <lineage>
        <taxon>Eukaryota</taxon>
        <taxon>Metazoa</taxon>
        <taxon>Spiralia</taxon>
        <taxon>Gnathifera</taxon>
        <taxon>Rotifera</taxon>
        <taxon>Eurotatoria</taxon>
        <taxon>Bdelloidea</taxon>
        <taxon>Adinetida</taxon>
        <taxon>Adinetidae</taxon>
        <taxon>Adineta</taxon>
    </lineage>
</organism>
<keyword evidence="5" id="KW-0378">Hydrolase</keyword>
<evidence type="ECO:0000256" key="8">
    <source>
        <dbReference type="ARBA" id="ARBA00041763"/>
    </source>
</evidence>
<reference evidence="10" key="1">
    <citation type="submission" date="2021-02" db="EMBL/GenBank/DDBJ databases">
        <authorList>
            <person name="Nowell W R."/>
        </authorList>
    </citation>
    <scope>NUCLEOTIDE SEQUENCE</scope>
</reference>
<evidence type="ECO:0000256" key="7">
    <source>
        <dbReference type="ARBA" id="ARBA00038938"/>
    </source>
</evidence>
<evidence type="ECO:0000313" key="10">
    <source>
        <dbReference type="EMBL" id="CAF0801763.1"/>
    </source>
</evidence>
<evidence type="ECO:0000259" key="9">
    <source>
        <dbReference type="PROSITE" id="PS51747"/>
    </source>
</evidence>
<evidence type="ECO:0000256" key="4">
    <source>
        <dbReference type="ARBA" id="ARBA00022727"/>
    </source>
</evidence>
<dbReference type="AlphaFoldDB" id="A0A813SSP6"/>
<dbReference type="InterPro" id="IPR016192">
    <property type="entry name" value="APOBEC/CMP_deaminase_Zn-bd"/>
</dbReference>
<dbReference type="EMBL" id="CAJOAY010000234">
    <property type="protein sequence ID" value="CAF3596782.1"/>
    <property type="molecule type" value="Genomic_DNA"/>
</dbReference>